<keyword evidence="1" id="KW-1133">Transmembrane helix</keyword>
<evidence type="ECO:0000313" key="2">
    <source>
        <dbReference type="Proteomes" id="UP000025227"/>
    </source>
</evidence>
<evidence type="ECO:0000313" key="3">
    <source>
        <dbReference type="WBParaSite" id="HCON_00181970-00001"/>
    </source>
</evidence>
<keyword evidence="1" id="KW-0812">Transmembrane</keyword>
<keyword evidence="2" id="KW-1185">Reference proteome</keyword>
<accession>A0A7I5EEA1</accession>
<name>A0A7I5EEA1_HAECO</name>
<sequence>MVCMYVLYVCMLMYCMLCMYMYVCYVCMYRWTVGTVKLEESDSSSRAFATKITHCEIFSERIAMLVLELDGGSTIKLLSVYATHRSLW</sequence>
<dbReference type="Proteomes" id="UP000025227">
    <property type="component" value="Unplaced"/>
</dbReference>
<reference evidence="3" key="1">
    <citation type="submission" date="2020-12" db="UniProtKB">
        <authorList>
            <consortium name="WormBaseParasite"/>
        </authorList>
    </citation>
    <scope>IDENTIFICATION</scope>
    <source>
        <strain evidence="3">MHco3</strain>
    </source>
</reference>
<dbReference type="WBParaSite" id="HCON_00181970-00001">
    <property type="protein sequence ID" value="HCON_00181970-00001"/>
    <property type="gene ID" value="HCON_00181970"/>
</dbReference>
<proteinExistence type="predicted"/>
<protein>
    <submittedName>
        <fullName evidence="3">Secreted protein</fullName>
    </submittedName>
</protein>
<feature type="transmembrane region" description="Helical" evidence="1">
    <location>
        <begin position="6"/>
        <end position="28"/>
    </location>
</feature>
<dbReference type="AlphaFoldDB" id="A0A7I5EEA1"/>
<keyword evidence="1" id="KW-0472">Membrane</keyword>
<organism evidence="2 3">
    <name type="scientific">Haemonchus contortus</name>
    <name type="common">Barber pole worm</name>
    <dbReference type="NCBI Taxonomy" id="6289"/>
    <lineage>
        <taxon>Eukaryota</taxon>
        <taxon>Metazoa</taxon>
        <taxon>Ecdysozoa</taxon>
        <taxon>Nematoda</taxon>
        <taxon>Chromadorea</taxon>
        <taxon>Rhabditida</taxon>
        <taxon>Rhabditina</taxon>
        <taxon>Rhabditomorpha</taxon>
        <taxon>Strongyloidea</taxon>
        <taxon>Trichostrongylidae</taxon>
        <taxon>Haemonchus</taxon>
    </lineage>
</organism>
<evidence type="ECO:0000256" key="1">
    <source>
        <dbReference type="SAM" id="Phobius"/>
    </source>
</evidence>